<dbReference type="AlphaFoldDB" id="A0A1I3FN58"/>
<name>A0A1I3FN58_9FLAO</name>
<dbReference type="GO" id="GO:0005509">
    <property type="term" value="F:calcium ion binding"/>
    <property type="evidence" value="ECO:0007669"/>
    <property type="project" value="InterPro"/>
</dbReference>
<evidence type="ECO:0000313" key="2">
    <source>
        <dbReference type="EMBL" id="SFI12610.1"/>
    </source>
</evidence>
<dbReference type="InterPro" id="IPR028974">
    <property type="entry name" value="TSP_type-3_rpt"/>
</dbReference>
<sequence length="502" mass="53021">MKKNLIYKIVFIIALFVLQKVDAQNSNQQNKNNSIEKVSSLGLQKATVDSDGDGIPDNCDLDDDNDGILDVNEVSCDVSLSPTVRVGYIPDSRDNLTSDRGYTFDGSHMKNSSVLKLLNAANFGPSGTAKFKFELVPMTGTITKSSITGLNLNAIFIGGIDNPTAGISYLSTAELDAIKDWSDDQPANFVVSTQVSTKSYGSTITSGNANPDSPTSFGAGTEIFNGPFGMVTSFNQGGSYQAYFATLNNSCATKAVAKDSSNRTVMYIDGDYNDLLISDVDILTDLGGVTNGASVTSNNDKLFANIWAFVAKQSLCVDADTDLDGIVDRLDLDSDGDGCPDAAEGGGKFAVTSLVVSSGTISAQSVNKNFGVGVDSNGIPTTVGAQGQSEGSSQNASINGCICYNDPYTGGIKEDTKHGITLLKRAGSGNTDNWPMIRKGAFTVLESNTKGFVITRAKTSEINAIKTGGHAVEGMMIYDTDLKCLKLYDGTNWSCFNTPTCP</sequence>
<feature type="chain" id="PRO_5011756252" evidence="1">
    <location>
        <begin position="24"/>
        <end position="502"/>
    </location>
</feature>
<feature type="signal peptide" evidence="1">
    <location>
        <begin position="1"/>
        <end position="23"/>
    </location>
</feature>
<dbReference type="InterPro" id="IPR018247">
    <property type="entry name" value="EF_Hand_1_Ca_BS"/>
</dbReference>
<dbReference type="OrthoDB" id="1208848at2"/>
<organism evidence="2 3">
    <name type="scientific">Halpernia frigidisoli</name>
    <dbReference type="NCBI Taxonomy" id="1125876"/>
    <lineage>
        <taxon>Bacteria</taxon>
        <taxon>Pseudomonadati</taxon>
        <taxon>Bacteroidota</taxon>
        <taxon>Flavobacteriia</taxon>
        <taxon>Flavobacteriales</taxon>
        <taxon>Weeksellaceae</taxon>
        <taxon>Chryseobacterium group</taxon>
        <taxon>Halpernia</taxon>
    </lineage>
</organism>
<dbReference type="RefSeq" id="WP_090079492.1">
    <property type="nucleotide sequence ID" value="NZ_FOQT01000002.1"/>
</dbReference>
<protein>
    <submittedName>
        <fullName evidence="2">Uncharacterized protein</fullName>
    </submittedName>
</protein>
<dbReference type="STRING" id="1125876.SAMN05443292_1495"/>
<dbReference type="PROSITE" id="PS00018">
    <property type="entry name" value="EF_HAND_1"/>
    <property type="match status" value="1"/>
</dbReference>
<dbReference type="SUPFAM" id="SSF103647">
    <property type="entry name" value="TSP type-3 repeat"/>
    <property type="match status" value="1"/>
</dbReference>
<keyword evidence="1" id="KW-0732">Signal</keyword>
<evidence type="ECO:0000256" key="1">
    <source>
        <dbReference type="SAM" id="SignalP"/>
    </source>
</evidence>
<reference evidence="2 3" key="1">
    <citation type="submission" date="2016-10" db="EMBL/GenBank/DDBJ databases">
        <authorList>
            <person name="de Groot N.N."/>
        </authorList>
    </citation>
    <scope>NUCLEOTIDE SEQUENCE [LARGE SCALE GENOMIC DNA]</scope>
    <source>
        <strain evidence="2 3">DSM 26000</strain>
    </source>
</reference>
<dbReference type="Proteomes" id="UP000198931">
    <property type="component" value="Unassembled WGS sequence"/>
</dbReference>
<accession>A0A1I3FN58</accession>
<gene>
    <name evidence="2" type="ORF">SAMN05443292_1495</name>
</gene>
<keyword evidence="3" id="KW-1185">Reference proteome</keyword>
<proteinExistence type="predicted"/>
<dbReference type="Gene3D" id="4.10.1080.10">
    <property type="entry name" value="TSP type-3 repeat"/>
    <property type="match status" value="1"/>
</dbReference>
<dbReference type="EMBL" id="FOQT01000002">
    <property type="protein sequence ID" value="SFI12610.1"/>
    <property type="molecule type" value="Genomic_DNA"/>
</dbReference>
<evidence type="ECO:0000313" key="3">
    <source>
        <dbReference type="Proteomes" id="UP000198931"/>
    </source>
</evidence>